<dbReference type="Proteomes" id="UP000225890">
    <property type="component" value="Segment"/>
</dbReference>
<evidence type="ECO:0000256" key="1">
    <source>
        <dbReference type="SAM" id="MobiDB-lite"/>
    </source>
</evidence>
<protein>
    <submittedName>
        <fullName evidence="2">Uncharacterized protein</fullName>
    </submittedName>
</protein>
<keyword evidence="3" id="KW-1185">Reference proteome</keyword>
<organism evidence="2 3">
    <name type="scientific">Arthrobacter phage Amigo</name>
    <dbReference type="NCBI Taxonomy" id="1772291"/>
    <lineage>
        <taxon>Viruses</taxon>
        <taxon>Duplodnaviria</taxon>
        <taxon>Heunggongvirae</taxon>
        <taxon>Uroviricota</taxon>
        <taxon>Caudoviricetes</taxon>
        <taxon>Amigovirus</taxon>
        <taxon>Amigovirus amigo</taxon>
    </lineage>
</organism>
<dbReference type="RefSeq" id="YP_009603222.1">
    <property type="nucleotide sequence ID" value="NC_041949.1"/>
</dbReference>
<feature type="region of interest" description="Disordered" evidence="1">
    <location>
        <begin position="53"/>
        <end position="74"/>
    </location>
</feature>
<evidence type="ECO:0000313" key="2">
    <source>
        <dbReference type="EMBL" id="ALY08438.1"/>
    </source>
</evidence>
<sequence>MEDLINELLVKVSSLDRQIKAINAALLNVKGFYIEQADGSQQGLLKFGVPPVPPEPVGTPAPVEPEPAATESEV</sequence>
<proteinExistence type="predicted"/>
<accession>A0A0U4ICC9</accession>
<dbReference type="EMBL" id="KU160638">
    <property type="protein sequence ID" value="ALY08438.1"/>
    <property type="molecule type" value="Genomic_DNA"/>
</dbReference>
<gene>
    <name evidence="2" type="primary">39</name>
    <name evidence="2" type="ORF">AMIGO_39</name>
</gene>
<dbReference type="GeneID" id="40079088"/>
<feature type="compositionally biased region" description="Pro residues" evidence="1">
    <location>
        <begin position="53"/>
        <end position="65"/>
    </location>
</feature>
<dbReference type="KEGG" id="vg:40079088"/>
<evidence type="ECO:0000313" key="3">
    <source>
        <dbReference type="Proteomes" id="UP000225890"/>
    </source>
</evidence>
<reference evidence="2 3" key="1">
    <citation type="submission" date="2015-11" db="EMBL/GenBank/DDBJ databases">
        <authorList>
            <person name="Bagnasco F.G."/>
            <person name="Brynell Z.S."/>
            <person name="Burke S.O."/>
            <person name="Chimalakonda N.S."/>
            <person name="Connor J.A."/>
            <person name="Curtis K.N."/>
            <person name="Deaton B.M."/>
            <person name="Fahnestock A.K."/>
            <person name="Fratus C.R."/>
            <person name="Karstens A.W."/>
            <person name="Konde S.A."/>
            <person name="Lantz C.N."/>
            <person name="Lee S.M."/>
            <person name="Miller S.N."/>
            <person name="Minick J.E."/>
            <person name="Pruett K.M."/>
            <person name="Rose V.A."/>
            <person name="Schick A.M."/>
            <person name="Sells C.A."/>
            <person name="Sieker J.W."/>
            <person name="Thomas D.S."/>
            <person name="Warrad Y.M."/>
            <person name="Wyper J.F."/>
            <person name="Adair T.L."/>
            <person name="Gibbon B.C."/>
            <person name="Wu H."/>
            <person name="Jones W.S."/>
            <person name="Serrano M.G."/>
            <person name="Buck G."/>
            <person name="Lee V."/>
            <person name="Wang Y."/>
            <person name="Carvalho R."/>
            <person name="Voegtly L."/>
            <person name="Shi R."/>
            <person name="Duckworth R."/>
            <person name="Johnson A."/>
            <person name="Loviza R."/>
            <person name="Walstead R."/>
            <person name="Shah Z."/>
            <person name="Kiflezghi M."/>
            <person name="Wade K."/>
            <person name="Bradley K.W."/>
            <person name="Asai D.J."/>
            <person name="Bowman C.A."/>
            <person name="Russell D.A."/>
            <person name="Pope W.H."/>
            <person name="Jacobs-Sera D."/>
            <person name="Hendrix R.W."/>
            <person name="Hatfull G.F."/>
        </authorList>
    </citation>
    <scope>NUCLEOTIDE SEQUENCE [LARGE SCALE GENOMIC DNA]</scope>
</reference>
<name>A0A0U4ICC9_9CAUD</name>
<dbReference type="OrthoDB" id="41209at10239"/>